<dbReference type="Gene3D" id="3.40.50.12550">
    <property type="entry name" value="Ubiquitin-activating enzyme E1, inactive adenylation domain, subdomain 2"/>
    <property type="match status" value="1"/>
</dbReference>
<dbReference type="InterPro" id="IPR032418">
    <property type="entry name" value="E1_FCCH"/>
</dbReference>
<dbReference type="Gene3D" id="3.50.50.80">
    <property type="entry name" value="Ubiquitin-activating enzyme E1, inactive adenylation domain, subdomain 1"/>
    <property type="match status" value="1"/>
</dbReference>
<dbReference type="Pfam" id="PF10585">
    <property type="entry name" value="UBA_E1_SCCH"/>
    <property type="match status" value="1"/>
</dbReference>
<dbReference type="InterPro" id="IPR035985">
    <property type="entry name" value="Ubiquitin-activating_enz"/>
</dbReference>
<gene>
    <name evidence="6" type="ORF">PAPYR_7230</name>
</gene>
<dbReference type="PANTHER" id="PTHR10953">
    <property type="entry name" value="UBIQUITIN-ACTIVATING ENZYME E1"/>
    <property type="match status" value="1"/>
</dbReference>
<dbReference type="SUPFAM" id="SSF69572">
    <property type="entry name" value="Activating enzymes of the ubiquitin-like proteins"/>
    <property type="match status" value="2"/>
</dbReference>
<accession>A0ABQ8UG07</accession>
<proteinExistence type="inferred from homology"/>
<evidence type="ECO:0000256" key="1">
    <source>
        <dbReference type="ARBA" id="ARBA00004906"/>
    </source>
</evidence>
<evidence type="ECO:0000256" key="2">
    <source>
        <dbReference type="ARBA" id="ARBA00005673"/>
    </source>
</evidence>
<comment type="pathway">
    <text evidence="1">Protein modification; protein ubiquitination.</text>
</comment>
<name>A0ABQ8UG07_9EUKA</name>
<keyword evidence="7" id="KW-1185">Reference proteome</keyword>
<dbReference type="Gene3D" id="1.10.10.2660">
    <property type="entry name" value="Ubiquitin-activating enzyme E1, SCCH domain"/>
    <property type="match status" value="1"/>
</dbReference>
<dbReference type="Gene3D" id="2.40.30.180">
    <property type="entry name" value="Ubiquitin-activating enzyme E1, FCCH domain"/>
    <property type="match status" value="1"/>
</dbReference>
<dbReference type="InterPro" id="IPR038252">
    <property type="entry name" value="UBA_E1_C_sf"/>
</dbReference>
<dbReference type="Pfam" id="PF09358">
    <property type="entry name" value="E1_UFD"/>
    <property type="match status" value="1"/>
</dbReference>
<dbReference type="InterPro" id="IPR042063">
    <property type="entry name" value="Ubi_acti_E1_SCCH"/>
</dbReference>
<evidence type="ECO:0000256" key="3">
    <source>
        <dbReference type="ARBA" id="ARBA00022598"/>
    </source>
</evidence>
<protein>
    <submittedName>
        <fullName evidence="6">Ubiquitin-activating enzyme E1 1</fullName>
    </submittedName>
</protein>
<evidence type="ECO:0000259" key="5">
    <source>
        <dbReference type="SMART" id="SM00985"/>
    </source>
</evidence>
<reference evidence="6" key="1">
    <citation type="journal article" date="2022" name="bioRxiv">
        <title>Genomics of Preaxostyla Flagellates Illuminates Evolutionary Transitions and the Path Towards Mitochondrial Loss.</title>
        <authorList>
            <person name="Novak L.V.F."/>
            <person name="Treitli S.C."/>
            <person name="Pyrih J."/>
            <person name="Halakuc P."/>
            <person name="Pipaliya S.V."/>
            <person name="Vacek V."/>
            <person name="Brzon O."/>
            <person name="Soukal P."/>
            <person name="Eme L."/>
            <person name="Dacks J.B."/>
            <person name="Karnkowska A."/>
            <person name="Elias M."/>
            <person name="Hampl V."/>
        </authorList>
    </citation>
    <scope>NUCLEOTIDE SEQUENCE</scope>
    <source>
        <strain evidence="6">RCP-MX</strain>
    </source>
</reference>
<dbReference type="Gene3D" id="3.10.290.60">
    <property type="entry name" value="Ubiquitin-activating enzyme E1, UFD domain"/>
    <property type="match status" value="1"/>
</dbReference>
<feature type="domain" description="Ubiquitin-activating enzyme E1 C-terminal" evidence="5">
    <location>
        <begin position="909"/>
        <end position="1030"/>
    </location>
</feature>
<dbReference type="InterPro" id="IPR045886">
    <property type="entry name" value="ThiF/MoeB/HesA"/>
</dbReference>
<organism evidence="6 7">
    <name type="scientific">Paratrimastix pyriformis</name>
    <dbReference type="NCBI Taxonomy" id="342808"/>
    <lineage>
        <taxon>Eukaryota</taxon>
        <taxon>Metamonada</taxon>
        <taxon>Preaxostyla</taxon>
        <taxon>Paratrimastigidae</taxon>
        <taxon>Paratrimastix</taxon>
    </lineage>
</organism>
<dbReference type="InterPro" id="IPR042449">
    <property type="entry name" value="Ub-E1_IAD_1"/>
</dbReference>
<comment type="caution">
    <text evidence="6">The sequence shown here is derived from an EMBL/GenBank/DDBJ whole genome shotgun (WGS) entry which is preliminary data.</text>
</comment>
<sequence>MSTRVLVCGLEHVGFEVAKILALKGVPLGLYDTHTSNPNTDHFPGDGVPQLRAPALAAFFQSLTGSTPSVVPNLSIATLQPFSTIVLSDLSLVDDMEQFDANLREVGKQLVIADCFGLFGRIFVDVGKRFEVRNMEALTGQQTEAIANIATALYPPEITTVVPHGFHTGDLVSFVSVKGVSELNGQPPVPVTVLNADVFTVPIDLRTHGTYACDGYAVRHPKTAVLCMDSLAQQRSKPRLSLAGAAPQADEEGVATGTSSPDVRATVLHLCFLAIDQARAKGQPLTGAIDAVVALNSGLDPAVRLSQEALEAHMELIDQFEAAANGGALVPLAALVGALAAKEVVKIVHREGMPLSQWLYFSASELAPGPTFEPTPTREAALLGPACASDLANMNVGLLGSGELATEVLKNLALMRVATGSGRIHLMDGARVVPPAFDIKSCDALFVAPGTPDQPRVEAVARSQRWLRDVHVQTTPHDVCAPWLVAHADLISFLGQFMGYNEVHYPDEALAPLHVLVHVPAVPTFDSRSYAEIRAVSCRKSLVEAAVPTPGSATVQLLVPHLTPANGSSERRRERGMPCERENFPYLIDHTIYWAINQAAEAFEVLPGQANQYLTAPAKLQEQLFRQAPGDKRALVATLRRSLCPPASFADCVAFARRLFEDWFVTRVRKLLDLNPAGTPFWKPPKRAPTLPVFDPTNEWHATFILRAATAYAQIYNLPVTGSPNSIEVARQAQGCDVPAAPSGSPAASEKDLDTDAWLADWRALPAPGSFPSGFALCPVPVEAPELHAHNRRMMELVTAAANIRAASYGIPPATYALVQVCQPRVDEEVTPPCSMQHLGASMPPPDPLTATATAGLACLELVKLVKHMGSRDPATLDPAAVAALFPPANPLRKWTLALDKVDPTAACQCSPLEACPAPSPWNRVVIDLQKARDPPLTSRPPSQDPLVGEILDYVSERRHVNVSMLAYGRALLYTDFIDAAKQKVKRATRLTEMVTAITKEPLLPGTTYLDLEASATDADTDEDVEVPPLRVIIPKVPAAPTPADQA</sequence>
<evidence type="ECO:0000313" key="7">
    <source>
        <dbReference type="Proteomes" id="UP001141327"/>
    </source>
</evidence>
<dbReference type="PANTHER" id="PTHR10953:SF246">
    <property type="entry name" value="UBIQUITIN ACTIVATING ENZYME"/>
    <property type="match status" value="1"/>
</dbReference>
<dbReference type="InterPro" id="IPR000011">
    <property type="entry name" value="UBQ/SUMO-activ_enz_E1-like"/>
</dbReference>
<dbReference type="EMBL" id="JAPMOS010000049">
    <property type="protein sequence ID" value="KAJ4457312.1"/>
    <property type="molecule type" value="Genomic_DNA"/>
</dbReference>
<dbReference type="SMART" id="SM00985">
    <property type="entry name" value="UBA_e1_C"/>
    <property type="match status" value="1"/>
</dbReference>
<dbReference type="InterPro" id="IPR019572">
    <property type="entry name" value="UBA_E1_SCCH"/>
</dbReference>
<comment type="similarity">
    <text evidence="2">Belongs to the ubiquitin-activating E1 family.</text>
</comment>
<evidence type="ECO:0000313" key="6">
    <source>
        <dbReference type="EMBL" id="KAJ4457312.1"/>
    </source>
</evidence>
<evidence type="ECO:0000256" key="4">
    <source>
        <dbReference type="SAM" id="MobiDB-lite"/>
    </source>
</evidence>
<keyword evidence="3" id="KW-0436">Ligase</keyword>
<dbReference type="Proteomes" id="UP001141327">
    <property type="component" value="Unassembled WGS sequence"/>
</dbReference>
<dbReference type="InterPro" id="IPR042302">
    <property type="entry name" value="E1_FCCH_sf"/>
</dbReference>
<dbReference type="InterPro" id="IPR018965">
    <property type="entry name" value="Ub-activating_enz_E1_C"/>
</dbReference>
<dbReference type="PRINTS" id="PR01849">
    <property type="entry name" value="UBIQUITINACT"/>
</dbReference>
<dbReference type="Pfam" id="PF16190">
    <property type="entry name" value="E1_FCCH"/>
    <property type="match status" value="1"/>
</dbReference>
<feature type="region of interest" description="Disordered" evidence="4">
    <location>
        <begin position="239"/>
        <end position="259"/>
    </location>
</feature>